<protein>
    <submittedName>
        <fullName evidence="1">Ankyrin repeat</fullName>
    </submittedName>
</protein>
<accession>A0ABQ8UB26</accession>
<dbReference type="EMBL" id="JAPMOS010000102">
    <property type="protein sequence ID" value="KAJ4455557.1"/>
    <property type="molecule type" value="Genomic_DNA"/>
</dbReference>
<dbReference type="Gene3D" id="1.25.40.20">
    <property type="entry name" value="Ankyrin repeat-containing domain"/>
    <property type="match status" value="1"/>
</dbReference>
<organism evidence="1 2">
    <name type="scientific">Paratrimastix pyriformis</name>
    <dbReference type="NCBI Taxonomy" id="342808"/>
    <lineage>
        <taxon>Eukaryota</taxon>
        <taxon>Metamonada</taxon>
        <taxon>Preaxostyla</taxon>
        <taxon>Paratrimastigidae</taxon>
        <taxon>Paratrimastix</taxon>
    </lineage>
</organism>
<reference evidence="1" key="1">
    <citation type="journal article" date="2022" name="bioRxiv">
        <title>Genomics of Preaxostyla Flagellates Illuminates Evolutionary Transitions and the Path Towards Mitochondrial Loss.</title>
        <authorList>
            <person name="Novak L.V.F."/>
            <person name="Treitli S.C."/>
            <person name="Pyrih J."/>
            <person name="Halakuc P."/>
            <person name="Pipaliya S.V."/>
            <person name="Vacek V."/>
            <person name="Brzon O."/>
            <person name="Soukal P."/>
            <person name="Eme L."/>
            <person name="Dacks J.B."/>
            <person name="Karnkowska A."/>
            <person name="Elias M."/>
            <person name="Hampl V."/>
        </authorList>
    </citation>
    <scope>NUCLEOTIDE SEQUENCE</scope>
    <source>
        <strain evidence="1">RCP-MX</strain>
    </source>
</reference>
<evidence type="ECO:0000313" key="1">
    <source>
        <dbReference type="EMBL" id="KAJ4455557.1"/>
    </source>
</evidence>
<evidence type="ECO:0000313" key="2">
    <source>
        <dbReference type="Proteomes" id="UP001141327"/>
    </source>
</evidence>
<gene>
    <name evidence="1" type="ORF">PAPYR_9448</name>
</gene>
<name>A0ABQ8UB26_9EUKA</name>
<dbReference type="SUPFAM" id="SSF48403">
    <property type="entry name" value="Ankyrin repeat"/>
    <property type="match status" value="1"/>
</dbReference>
<proteinExistence type="predicted"/>
<dbReference type="InterPro" id="IPR036770">
    <property type="entry name" value="Ankyrin_rpt-contain_sf"/>
</dbReference>
<dbReference type="Proteomes" id="UP001141327">
    <property type="component" value="Unassembled WGS sequence"/>
</dbReference>
<comment type="caution">
    <text evidence="1">The sequence shown here is derived from an EMBL/GenBank/DDBJ whole genome shotgun (WGS) entry which is preliminary data.</text>
</comment>
<keyword evidence="2" id="KW-1185">Reference proteome</keyword>
<sequence>MAADPVKEIYLTCKGGDWSRFLDAAENNPQLAGLCARFVNSGSRWTFLHQAAYWNNARACYELIRYGASLLTRAPEGGIPADVAAQRGYNDLAADLKAASLSSCWAPVPDPTLMASSSLWSQANQKPATHDMVVAYGGGTVDIPRGARYFADKYGRVLVGWHGTWNPPCGMDGEPMVTRNGRY</sequence>